<dbReference type="EMBL" id="SGJD01002847">
    <property type="protein sequence ID" value="KAB0394267.1"/>
    <property type="molecule type" value="Genomic_DNA"/>
</dbReference>
<evidence type="ECO:0000313" key="2">
    <source>
        <dbReference type="Proteomes" id="UP000437017"/>
    </source>
</evidence>
<comment type="caution">
    <text evidence="1">The sequence shown here is derived from an EMBL/GenBank/DDBJ whole genome shotgun (WGS) entry which is preliminary data.</text>
</comment>
<dbReference type="Pfam" id="PF15164">
    <property type="entry name" value="WBS28"/>
    <property type="match status" value="2"/>
</dbReference>
<reference evidence="1 2" key="1">
    <citation type="journal article" date="2019" name="PLoS ONE">
        <title>Genomic analyses reveal an absence of contemporary introgressive admixture between fin whales and blue whales, despite known hybrids.</title>
        <authorList>
            <person name="Westbury M.V."/>
            <person name="Petersen B."/>
            <person name="Lorenzen E.D."/>
        </authorList>
    </citation>
    <scope>NUCLEOTIDE SEQUENCE [LARGE SCALE GENOMIC DNA]</scope>
    <source>
        <strain evidence="1">FinWhale-01</strain>
    </source>
</reference>
<name>A0A643C237_BALPH</name>
<feature type="non-terminal residue" evidence="1">
    <location>
        <position position="91"/>
    </location>
</feature>
<dbReference type="OrthoDB" id="9837709at2759"/>
<dbReference type="PANTHER" id="PTHR37369">
    <property type="entry name" value="TRANSMEMBRANE PROTEIN 270"/>
    <property type="match status" value="1"/>
</dbReference>
<proteinExistence type="predicted"/>
<evidence type="ECO:0000313" key="1">
    <source>
        <dbReference type="EMBL" id="KAB0394267.1"/>
    </source>
</evidence>
<gene>
    <name evidence="1" type="ORF">E2I00_007181</name>
</gene>
<dbReference type="Proteomes" id="UP000437017">
    <property type="component" value="Unassembled WGS sequence"/>
</dbReference>
<dbReference type="PANTHER" id="PTHR37369:SF1">
    <property type="entry name" value="TRANSMEMBRANE PROTEIN 270"/>
    <property type="match status" value="1"/>
</dbReference>
<dbReference type="AlphaFoldDB" id="A0A643C237"/>
<sequence>MAQDRAPLYNFLLLKITHFNCWLSGLTQEAQGPALVMSAQPDAGCRAAAIADLETALLENRAVLGTLALLKRLHWGVESTAALTSWHLAYL</sequence>
<keyword evidence="2" id="KW-1185">Reference proteome</keyword>
<accession>A0A643C237</accession>
<protein>
    <submittedName>
        <fullName evidence="1">Uncharacterized protein</fullName>
    </submittedName>
</protein>
<organism evidence="1 2">
    <name type="scientific">Balaenoptera physalus</name>
    <name type="common">Fin whale</name>
    <name type="synonym">Balaena physalus</name>
    <dbReference type="NCBI Taxonomy" id="9770"/>
    <lineage>
        <taxon>Eukaryota</taxon>
        <taxon>Metazoa</taxon>
        <taxon>Chordata</taxon>
        <taxon>Craniata</taxon>
        <taxon>Vertebrata</taxon>
        <taxon>Euteleostomi</taxon>
        <taxon>Mammalia</taxon>
        <taxon>Eutheria</taxon>
        <taxon>Laurasiatheria</taxon>
        <taxon>Artiodactyla</taxon>
        <taxon>Whippomorpha</taxon>
        <taxon>Cetacea</taxon>
        <taxon>Mysticeti</taxon>
        <taxon>Balaenopteridae</taxon>
        <taxon>Balaenoptera</taxon>
    </lineage>
</organism>
<dbReference type="InterPro" id="IPR029166">
    <property type="entry name" value="WBS28"/>
</dbReference>